<dbReference type="EMBL" id="FPAI01000021">
    <property type="protein sequence ID" value="SFS95797.1"/>
    <property type="molecule type" value="Genomic_DNA"/>
</dbReference>
<protein>
    <recommendedName>
        <fullName evidence="1">Thioester domain-containing protein</fullName>
    </recommendedName>
</protein>
<evidence type="ECO:0000313" key="5">
    <source>
        <dbReference type="Proteomes" id="UP000321773"/>
    </source>
</evidence>
<dbReference type="Proteomes" id="UP000321773">
    <property type="component" value="Unassembled WGS sequence"/>
</dbReference>
<dbReference type="PROSITE" id="PS00018">
    <property type="entry name" value="EF_HAND_1"/>
    <property type="match status" value="1"/>
</dbReference>
<dbReference type="STRING" id="306541.SAMN05421668_12126"/>
<dbReference type="RefSeq" id="WP_089854938.1">
    <property type="nucleotide sequence ID" value="NZ_BJWJ01000045.1"/>
</dbReference>
<proteinExistence type="predicted"/>
<name>A0A1I6U3E8_9BACI</name>
<dbReference type="EMBL" id="BJWJ01000045">
    <property type="protein sequence ID" value="GEM05690.1"/>
    <property type="molecule type" value="Genomic_DNA"/>
</dbReference>
<organism evidence="3 4">
    <name type="scientific">Halolactibacillus miurensis</name>
    <dbReference type="NCBI Taxonomy" id="306541"/>
    <lineage>
        <taxon>Bacteria</taxon>
        <taxon>Bacillati</taxon>
        <taxon>Bacillota</taxon>
        <taxon>Bacilli</taxon>
        <taxon>Bacillales</taxon>
        <taxon>Bacillaceae</taxon>
        <taxon>Halolactibacillus</taxon>
    </lineage>
</organism>
<gene>
    <name evidence="2" type="ORF">HMI01_26780</name>
    <name evidence="3" type="ORF">SAMN05421668_12126</name>
</gene>
<reference evidence="3 4" key="1">
    <citation type="submission" date="2016-10" db="EMBL/GenBank/DDBJ databases">
        <authorList>
            <person name="de Groot N.N."/>
        </authorList>
    </citation>
    <scope>NUCLEOTIDE SEQUENCE [LARGE SCALE GENOMIC DNA]</scope>
    <source>
        <strain evidence="3 4">DSM 17074</strain>
    </source>
</reference>
<dbReference type="AlphaFoldDB" id="A0A1I6U3E8"/>
<evidence type="ECO:0000259" key="1">
    <source>
        <dbReference type="Pfam" id="PF20610"/>
    </source>
</evidence>
<evidence type="ECO:0000313" key="3">
    <source>
        <dbReference type="EMBL" id="SFS95797.1"/>
    </source>
</evidence>
<evidence type="ECO:0000313" key="4">
    <source>
        <dbReference type="Proteomes" id="UP000199139"/>
    </source>
</evidence>
<sequence length="1023" mass="114468">MKTRKERLVALWITILLCLQVIISPLAVFADADNKETPVDQNGDGFISDDELLEVTEEELDTQSLAVNEKGEVLYNGEPLYVGGSSEEVPVTLDRLMQEGVKQKLVTKKESAGLLSDFFLAIANWISPTLVQASDAVPNIRYNGSVSYSYSTVGDFTIDGRQAFCAEHEDSSPPTGTPFNSLKPYDNEKIQKALYYGWGGPGNLFSSRNEGIVVTSLVLSTIYSGTTSGRNYQGYKNLMDKVNNGSVPDTDVSLSDTNLSVSVKNGKQVSQSTTFQSDNSNSITINLPSGVTLVNESTNKSFTGSATIKGNQKFHLEASLSYDKSYSSGNLAGSMETYQPFLTKPKSGGYQDLITARAYKDPANTTSFSVPFKAQTVTMTKIYKDEFTGNTIDSTTSTVTIGSTYRACGPNELSYQGYPMIKKTWCSEGTVPNKNFTKTFWYNSEHTLKINYYNEHNGKYIKSLGEWTYEAGENYSKTVVDSFVFGNNDTLYKFSDTDKTISGTMGRGNKTIKVNYYPHHDIAVTWKNRYANYDVFKKDESTEKVGHDYSYDQPDTFTKNSLVYVRENNNIFSGQLGYSDKSHTFYYRLRRNVTVNYKDIRNGDVIKDAKSYDLVQGNTYSESPATIKNNNYTYRYVKHSGSSESGTIGTSDVTMTYHYDLPLAKVGLEKIQIYTAPSSKGLPVKVKLSKVNNYQVAVPDMTDSTKSITVALYQGSTKIDSKTYVAKNLPYDVSFTIPSNVLNKNENKPYTVKFEGYDTHNWDVINGQGEITTDGYTSSERTIQVNAATDDHLSYQGVVMTEREVGNMMKVFYETLDIPIAELDPIRTGYGFEMPIDMSYENDLGNGGTDFSFNMFAPMDIVDDTYVEYDTNGSIATVPLELTNNVTSTDKTSSKQLFELQHMNVERMTGHLFTDQQVAANDSRIEKEIISGDRKFYLPIWGYVGKYDFNVASDEKIGINQIAVNIDYTLDVVGHMYLHMDSPTKDKDAIHFEPINKDDPFPNGVPNNWTDEEVEAFYSWLEK</sequence>
<accession>A0A1I6U3E8</accession>
<evidence type="ECO:0000313" key="2">
    <source>
        <dbReference type="EMBL" id="GEM05690.1"/>
    </source>
</evidence>
<feature type="domain" description="Thioester" evidence="1">
    <location>
        <begin position="138"/>
        <end position="242"/>
    </location>
</feature>
<reference evidence="2 5" key="2">
    <citation type="submission" date="2019-07" db="EMBL/GenBank/DDBJ databases">
        <title>Whole genome shotgun sequence of Halolactibacillus miurensis NBRC 100873.</title>
        <authorList>
            <person name="Hosoyama A."/>
            <person name="Uohara A."/>
            <person name="Ohji S."/>
            <person name="Ichikawa N."/>
        </authorList>
    </citation>
    <scope>NUCLEOTIDE SEQUENCE [LARGE SCALE GENOMIC DNA]</scope>
    <source>
        <strain evidence="2 5">NBRC 100873</strain>
    </source>
</reference>
<dbReference type="Proteomes" id="UP000199139">
    <property type="component" value="Unassembled WGS sequence"/>
</dbReference>
<dbReference type="InterPro" id="IPR046751">
    <property type="entry name" value="TED_2"/>
</dbReference>
<keyword evidence="5" id="KW-1185">Reference proteome</keyword>
<dbReference type="Pfam" id="PF20610">
    <property type="entry name" value="TED_2"/>
    <property type="match status" value="1"/>
</dbReference>
<dbReference type="InterPro" id="IPR018247">
    <property type="entry name" value="EF_Hand_1_Ca_BS"/>
</dbReference>